<proteinExistence type="predicted"/>
<protein>
    <submittedName>
        <fullName evidence="1">Uncharacterized protein</fullName>
    </submittedName>
</protein>
<reference evidence="1" key="1">
    <citation type="submission" date="2022-04" db="EMBL/GenBank/DDBJ databases">
        <title>Genome of the entomopathogenic fungus Entomophthora muscae.</title>
        <authorList>
            <person name="Elya C."/>
            <person name="Lovett B.R."/>
            <person name="Lee E."/>
            <person name="Macias A.M."/>
            <person name="Hajek A.E."/>
            <person name="De Bivort B.L."/>
            <person name="Kasson M.T."/>
            <person name="De Fine Licht H.H."/>
            <person name="Stajich J.E."/>
        </authorList>
    </citation>
    <scope>NUCLEOTIDE SEQUENCE</scope>
    <source>
        <strain evidence="1">Berkeley</strain>
    </source>
</reference>
<dbReference type="EMBL" id="QTSX02003554">
    <property type="protein sequence ID" value="KAJ9070981.1"/>
    <property type="molecule type" value="Genomic_DNA"/>
</dbReference>
<gene>
    <name evidence="1" type="ORF">DSO57_1001755</name>
</gene>
<name>A0ACC2T8T2_9FUNG</name>
<keyword evidence="2" id="KW-1185">Reference proteome</keyword>
<evidence type="ECO:0000313" key="1">
    <source>
        <dbReference type="EMBL" id="KAJ9070981.1"/>
    </source>
</evidence>
<organism evidence="1 2">
    <name type="scientific">Entomophthora muscae</name>
    <dbReference type="NCBI Taxonomy" id="34485"/>
    <lineage>
        <taxon>Eukaryota</taxon>
        <taxon>Fungi</taxon>
        <taxon>Fungi incertae sedis</taxon>
        <taxon>Zoopagomycota</taxon>
        <taxon>Entomophthoromycotina</taxon>
        <taxon>Entomophthoromycetes</taxon>
        <taxon>Entomophthorales</taxon>
        <taxon>Entomophthoraceae</taxon>
        <taxon>Entomophthora</taxon>
    </lineage>
</organism>
<sequence>MYLIAIDLIKPFLSIKLSQSKVYQRLMTSIVQAPETLAWQIICNGNTHQEISFFSNPFARGQDFSPQNVDRTVIKYFGCLMKKNPFYFYHKNPVLKPGQLSKGIKKKI</sequence>
<evidence type="ECO:0000313" key="2">
    <source>
        <dbReference type="Proteomes" id="UP001165960"/>
    </source>
</evidence>
<accession>A0ACC2T8T2</accession>
<dbReference type="Proteomes" id="UP001165960">
    <property type="component" value="Unassembled WGS sequence"/>
</dbReference>
<comment type="caution">
    <text evidence="1">The sequence shown here is derived from an EMBL/GenBank/DDBJ whole genome shotgun (WGS) entry which is preliminary data.</text>
</comment>